<proteinExistence type="predicted"/>
<keyword evidence="4" id="KW-1185">Reference proteome</keyword>
<dbReference type="Proteomes" id="UP001165342">
    <property type="component" value="Unassembled WGS sequence"/>
</dbReference>
<feature type="region of interest" description="Disordered" evidence="1">
    <location>
        <begin position="31"/>
        <end position="51"/>
    </location>
</feature>
<dbReference type="EMBL" id="JAMGBE010000002">
    <property type="protein sequence ID" value="MCL6729623.1"/>
    <property type="molecule type" value="Genomic_DNA"/>
</dbReference>
<feature type="chain" id="PRO_5045916121" evidence="2">
    <location>
        <begin position="20"/>
        <end position="165"/>
    </location>
</feature>
<reference evidence="3" key="1">
    <citation type="submission" date="2022-05" db="EMBL/GenBank/DDBJ databases">
        <authorList>
            <person name="Jo J.-H."/>
            <person name="Im W.-T."/>
        </authorList>
    </citation>
    <scope>NUCLEOTIDE SEQUENCE</scope>
    <source>
        <strain evidence="3">SE220</strain>
    </source>
</reference>
<keyword evidence="2" id="KW-0732">Signal</keyword>
<evidence type="ECO:0000313" key="3">
    <source>
        <dbReference type="EMBL" id="MCL6729623.1"/>
    </source>
</evidence>
<gene>
    <name evidence="3" type="ORF">LZ538_06075</name>
</gene>
<evidence type="ECO:0000313" key="4">
    <source>
        <dbReference type="Proteomes" id="UP001165342"/>
    </source>
</evidence>
<feature type="signal peptide" evidence="2">
    <location>
        <begin position="1"/>
        <end position="19"/>
    </location>
</feature>
<accession>A0ABT0S178</accession>
<comment type="caution">
    <text evidence="3">The sequence shown here is derived from an EMBL/GenBank/DDBJ whole genome shotgun (WGS) entry which is preliminary data.</text>
</comment>
<protein>
    <submittedName>
        <fullName evidence="3">Uncharacterized protein</fullName>
    </submittedName>
</protein>
<dbReference type="PROSITE" id="PS51257">
    <property type="entry name" value="PROKAR_LIPOPROTEIN"/>
    <property type="match status" value="1"/>
</dbReference>
<dbReference type="RefSeq" id="WP_249831109.1">
    <property type="nucleotide sequence ID" value="NZ_JAMGBE010000002.1"/>
</dbReference>
<name>A0ABT0S178_9SPHN</name>
<organism evidence="3 4">
    <name type="scientific">Sphingomonas hankyongi</name>
    <dbReference type="NCBI Taxonomy" id="2908209"/>
    <lineage>
        <taxon>Bacteria</taxon>
        <taxon>Pseudomonadati</taxon>
        <taxon>Pseudomonadota</taxon>
        <taxon>Alphaproteobacteria</taxon>
        <taxon>Sphingomonadales</taxon>
        <taxon>Sphingomonadaceae</taxon>
        <taxon>Sphingomonas</taxon>
    </lineage>
</organism>
<evidence type="ECO:0000256" key="2">
    <source>
        <dbReference type="SAM" id="SignalP"/>
    </source>
</evidence>
<sequence length="165" mass="17065">MLRAIAPILSCFGMLAVVACGGRDPVADGANNTAGLPTVNEPSPDVSGTPPTNAVAEGNAVAAPVSGKIPAALQGRWGLGANDCIPGRSDAKGLLTITGDELRFYESRAKPTSNVETDDDSMSGDFAFTGEGQSWTKFQALKLQGQDLVRTETNPSASFNYAKCT</sequence>
<evidence type="ECO:0000256" key="1">
    <source>
        <dbReference type="SAM" id="MobiDB-lite"/>
    </source>
</evidence>